<proteinExistence type="predicted"/>
<organism evidence="2">
    <name type="scientific">Vibrio alginolyticus</name>
    <dbReference type="NCBI Taxonomy" id="663"/>
    <lineage>
        <taxon>Bacteria</taxon>
        <taxon>Pseudomonadati</taxon>
        <taxon>Pseudomonadota</taxon>
        <taxon>Gammaproteobacteria</taxon>
        <taxon>Vibrionales</taxon>
        <taxon>Vibrionaceae</taxon>
        <taxon>Vibrio</taxon>
    </lineage>
</organism>
<dbReference type="EMBL" id="MN865127">
    <property type="protein sequence ID" value="QJR97748.1"/>
    <property type="molecule type" value="Genomic_DNA"/>
</dbReference>
<dbReference type="InterPro" id="IPR000182">
    <property type="entry name" value="GNAT_dom"/>
</dbReference>
<dbReference type="EMBL" id="MN865127">
    <property type="protein sequence ID" value="QJR97760.1"/>
    <property type="molecule type" value="Genomic_DNA"/>
</dbReference>
<evidence type="ECO:0000259" key="1">
    <source>
        <dbReference type="Pfam" id="PF13302"/>
    </source>
</evidence>
<keyword evidence="2" id="KW-0614">Plasmid</keyword>
<dbReference type="InterPro" id="IPR016181">
    <property type="entry name" value="Acyl_CoA_acyltransferase"/>
</dbReference>
<reference evidence="2" key="1">
    <citation type="submission" date="2019-12" db="EMBL/GenBank/DDBJ databases">
        <title>Identification of a novel metallo-beta-lactamase in a foodborne Vibrio alginolyticus isolate from China.</title>
        <authorList>
            <person name="Zheng Z."/>
            <person name="Ye L."/>
            <person name="Chen S."/>
        </authorList>
    </citation>
    <scope>NUCLEOTIDE SEQUENCE</scope>
    <source>
        <strain evidence="2">C1579</strain>
        <plasmid evidence="2">pC1579</plasmid>
    </source>
</reference>
<dbReference type="GO" id="GO:0016747">
    <property type="term" value="F:acyltransferase activity, transferring groups other than amino-acyl groups"/>
    <property type="evidence" value="ECO:0007669"/>
    <property type="project" value="InterPro"/>
</dbReference>
<accession>A0A6M4NQH8</accession>
<dbReference type="RefSeq" id="WP_181726414.1">
    <property type="nucleotide sequence ID" value="NZ_MN865127.1"/>
</dbReference>
<dbReference type="EMBL" id="MN865127">
    <property type="protein sequence ID" value="QJR97754.1"/>
    <property type="molecule type" value="Genomic_DNA"/>
</dbReference>
<dbReference type="Pfam" id="PF13302">
    <property type="entry name" value="Acetyltransf_3"/>
    <property type="match status" value="1"/>
</dbReference>
<dbReference type="AlphaFoldDB" id="A0A6M4NQH8"/>
<dbReference type="EMBL" id="MN865127">
    <property type="protein sequence ID" value="QJR97742.1"/>
    <property type="molecule type" value="Genomic_DNA"/>
</dbReference>
<dbReference type="PANTHER" id="PTHR43792">
    <property type="entry name" value="GNAT FAMILY, PUTATIVE (AFU_ORTHOLOGUE AFUA_3G00765)-RELATED-RELATED"/>
    <property type="match status" value="1"/>
</dbReference>
<dbReference type="SUPFAM" id="SSF55729">
    <property type="entry name" value="Acyl-CoA N-acyltransferases (Nat)"/>
    <property type="match status" value="1"/>
</dbReference>
<geneLocation type="plasmid" evidence="2">
    <name>pC1579</name>
</geneLocation>
<feature type="domain" description="N-acetyltransferase" evidence="1">
    <location>
        <begin position="7"/>
        <end position="120"/>
    </location>
</feature>
<dbReference type="InterPro" id="IPR051531">
    <property type="entry name" value="N-acetyltransferase"/>
</dbReference>
<sequence>MELRGSRIKLSPFDSSDRQLFIEISMCPIMMEHVYEPLTYQEAVAAFELKSQSWQFESDHWLSFGIEDISSGEKLGSIGLKVINHKARIAEVGYMIKQSAQGRGIAGEALTLIKQFGYRKYKPPFCSSSEVSYLKFPHSFTAQAPILTAGPA</sequence>
<evidence type="ECO:0000313" key="2">
    <source>
        <dbReference type="EMBL" id="QJR97748.1"/>
    </source>
</evidence>
<keyword evidence="2" id="KW-0808">Transferase</keyword>
<dbReference type="Gene3D" id="3.40.630.30">
    <property type="match status" value="1"/>
</dbReference>
<name>A0A6M4NQH8_VIBAL</name>
<protein>
    <submittedName>
        <fullName evidence="2">Acetyltransferase (GNAT) domain</fullName>
    </submittedName>
</protein>